<dbReference type="GO" id="GO:0043138">
    <property type="term" value="F:3'-5' DNA helicase activity"/>
    <property type="evidence" value="ECO:0007669"/>
    <property type="project" value="UniProtKB-UniRule"/>
</dbReference>
<dbReference type="Pfam" id="PF13361">
    <property type="entry name" value="UvrD_C"/>
    <property type="match status" value="1"/>
</dbReference>
<feature type="domain" description="UvrD-like helicase ATP-binding" evidence="15">
    <location>
        <begin position="3"/>
        <end position="472"/>
    </location>
</feature>
<keyword evidence="2 13" id="KW-0547">Nucleotide-binding</keyword>
<evidence type="ECO:0000259" key="15">
    <source>
        <dbReference type="PROSITE" id="PS51198"/>
    </source>
</evidence>
<sequence length="1202" mass="136689">MAPQWTREQEQAIRLRDRNILVSAAAGSGKTAVLVERILSRITDPEHPVDIDRLLVVTFTRAAAGEMKERIGQALEERLLEDPDNEHLQRQGALLHHARISTIHGFCTYVIQNYFHRINLDPGYRIADEGELKLLKGEVLRDLLEEEYAAGSQAFLEFSEACAPGKNDGRLEELILRTAEFAESYPWPDAWLSDCERVYQAESPGELNQTPFIRFLEEDAVRRIRDALSEARRNLEEARAPGGPEEYLPMLEADRELLEALGRKKTYGELYEAFRELSFQTLSRKKNPKGDPAIRERVKNRRDSLKEGLKELREQYFSRSPEEVLEELAGCRGFVEELVRLTRRYFREYGERKRRKNLMDFSDLEHFALDILLTRDEEGVHRTDAARELAAGFEEVMVDEYQDSNYIQEYLLQAVSREEGGGGNRFMVGDMKQAIYGFRMARPEIFLEKYETYSREDSGRQRIDLGRNFRSRSQVLDTVNYIFRRIMVKDLGGLDYDSDAALYPGAAYPENASCGTELLLLDKKSPEFEEDSSKTALQEAEALSVAQKIRALVGQMEVTDRESGGTRKLRYRDCVILLRQTAGWADTFARVLTEEGIPANATSRSGYFQTVEVAAVLNYLRICDNPRQEIPFAAALHSPIGNVTEQELAEIKIRYSEQPIYEAAGLYAEQGEDPGLRKKLAEFLEGLQKIRDILPYTPVHEVILQVLQDTGYGACAAAMPGGEQRQANLNMLVKKAADFENTSYHGLFQFIRYMEQLEKYQVDFGEVSLYGELADTVRIMTIHKSKGLEFPVVFVCGMGGRMNVMDANASVLLHASLGIGPEWIRPRERTHSTPLMKQVIRRAIRRDMLGEELRVLYVALTRAKEKLILTGTVEDLEKKKSQIAEQIRDPEGRLTYRTLSGAKCYWDWVLPALRDADPSGEEPVPVRTEMLTPEAMAVRELGCGAAREIWKEELGTGRAAPEEDPAIREFLEKRDAFHYRFEDRQGIPAALTVSELKKAGMEGVEELGQELYPEPDIVPYIPEFMKEDQEGPAGAVRGTIYHRVLECMDLKEQVTEESLKQQIKAMVQSRKLTPREAEAVKLFQLERFAASSIGKRMGAADRRGTLRREQPFVVGIPAAEVMEGWPEEETILVQGIMDAYFEENGSLVLVDYKTDRIFSGQELAKKYGRQLELYAGALERLSGKKVSEKIIYSLTLGREIPV</sequence>
<comment type="cofactor">
    <cofactor evidence="13">
        <name>Mg(2+)</name>
        <dbReference type="ChEBI" id="CHEBI:18420"/>
    </cofactor>
</comment>
<keyword evidence="6 13" id="KW-0269">Exonuclease</keyword>
<dbReference type="Gene3D" id="3.40.50.300">
    <property type="entry name" value="P-loop containing nucleotide triphosphate hydrolases"/>
    <property type="match status" value="4"/>
</dbReference>
<feature type="domain" description="UvrD-like helicase C-terminal" evidence="16">
    <location>
        <begin position="499"/>
        <end position="787"/>
    </location>
</feature>
<evidence type="ECO:0000256" key="6">
    <source>
        <dbReference type="ARBA" id="ARBA00022839"/>
    </source>
</evidence>
<dbReference type="GO" id="GO:0005829">
    <property type="term" value="C:cytosol"/>
    <property type="evidence" value="ECO:0007669"/>
    <property type="project" value="TreeGrafter"/>
</dbReference>
<protein>
    <recommendedName>
        <fullName evidence="13">ATP-dependent helicase/nuclease subunit A</fullName>
        <ecNumber evidence="13">3.1.-.-</ecNumber>
        <ecNumber evidence="13">5.6.2.4</ecNumber>
    </recommendedName>
    <alternativeName>
        <fullName evidence="13">ATP-dependent helicase/nuclease AddA</fullName>
    </alternativeName>
    <alternativeName>
        <fullName evidence="13">DNA 3'-5' helicase AddA</fullName>
    </alternativeName>
</protein>
<keyword evidence="5 13" id="KW-0347">Helicase</keyword>
<dbReference type="EC" id="3.1.-.-" evidence="13"/>
<dbReference type="InterPro" id="IPR038726">
    <property type="entry name" value="PDDEXK_AddAB-type"/>
</dbReference>
<gene>
    <name evidence="13 17" type="primary">addA</name>
    <name evidence="17" type="ORF">IAB71_06300</name>
</gene>
<evidence type="ECO:0000259" key="16">
    <source>
        <dbReference type="PROSITE" id="PS51217"/>
    </source>
</evidence>
<comment type="caution">
    <text evidence="17">The sequence shown here is derived from an EMBL/GenBank/DDBJ whole genome shotgun (WGS) entry which is preliminary data.</text>
</comment>
<dbReference type="GO" id="GO:0033202">
    <property type="term" value="C:DNA helicase complex"/>
    <property type="evidence" value="ECO:0007669"/>
    <property type="project" value="TreeGrafter"/>
</dbReference>
<dbReference type="InterPro" id="IPR027417">
    <property type="entry name" value="P-loop_NTPase"/>
</dbReference>
<comment type="similarity">
    <text evidence="13">Belongs to the helicase family. AddA subfamily.</text>
</comment>
<keyword evidence="9 13" id="KW-0234">DNA repair</keyword>
<dbReference type="HAMAP" id="MF_01451">
    <property type="entry name" value="AddA"/>
    <property type="match status" value="1"/>
</dbReference>
<dbReference type="PANTHER" id="PTHR11070:SF48">
    <property type="entry name" value="ATP-DEPENDENT HELICASE_NUCLEASE SUBUNIT A"/>
    <property type="match status" value="1"/>
</dbReference>
<evidence type="ECO:0000256" key="7">
    <source>
        <dbReference type="ARBA" id="ARBA00022840"/>
    </source>
</evidence>
<keyword evidence="10 13" id="KW-0413">Isomerase</keyword>
<dbReference type="PROSITE" id="PS51217">
    <property type="entry name" value="UVRD_HELICASE_CTER"/>
    <property type="match status" value="1"/>
</dbReference>
<evidence type="ECO:0000256" key="9">
    <source>
        <dbReference type="ARBA" id="ARBA00023204"/>
    </source>
</evidence>
<dbReference type="Pfam" id="PF00580">
    <property type="entry name" value="UvrD-helicase"/>
    <property type="match status" value="1"/>
</dbReference>
<dbReference type="InterPro" id="IPR000212">
    <property type="entry name" value="DNA_helicase_UvrD/REP"/>
</dbReference>
<proteinExistence type="inferred from homology"/>
<evidence type="ECO:0000313" key="18">
    <source>
        <dbReference type="Proteomes" id="UP000824169"/>
    </source>
</evidence>
<dbReference type="InterPro" id="IPR014016">
    <property type="entry name" value="UvrD-like_ATP-bd"/>
</dbReference>
<keyword evidence="3 13" id="KW-0227">DNA damage</keyword>
<comment type="catalytic activity">
    <reaction evidence="11 13">
        <text>Couples ATP hydrolysis with the unwinding of duplex DNA by translocating in the 3'-5' direction.</text>
        <dbReference type="EC" id="5.6.2.4"/>
    </reaction>
</comment>
<name>A0A9D1P461_9FIRM</name>
<keyword evidence="8 13" id="KW-0238">DNA-binding</keyword>
<evidence type="ECO:0000256" key="11">
    <source>
        <dbReference type="ARBA" id="ARBA00034617"/>
    </source>
</evidence>
<dbReference type="InterPro" id="IPR011604">
    <property type="entry name" value="PDDEXK-like_dom_sf"/>
</dbReference>
<dbReference type="SUPFAM" id="SSF52540">
    <property type="entry name" value="P-loop containing nucleoside triphosphate hydrolases"/>
    <property type="match status" value="1"/>
</dbReference>
<evidence type="ECO:0000256" key="1">
    <source>
        <dbReference type="ARBA" id="ARBA00022722"/>
    </source>
</evidence>
<reference evidence="17" key="2">
    <citation type="journal article" date="2021" name="PeerJ">
        <title>Extensive microbial diversity within the chicken gut microbiome revealed by metagenomics and culture.</title>
        <authorList>
            <person name="Gilroy R."/>
            <person name="Ravi A."/>
            <person name="Getino M."/>
            <person name="Pursley I."/>
            <person name="Horton D.L."/>
            <person name="Alikhan N.F."/>
            <person name="Baker D."/>
            <person name="Gharbi K."/>
            <person name="Hall N."/>
            <person name="Watson M."/>
            <person name="Adriaenssens E.M."/>
            <person name="Foster-Nyarko E."/>
            <person name="Jarju S."/>
            <person name="Secka A."/>
            <person name="Antonio M."/>
            <person name="Oren A."/>
            <person name="Chaudhuri R.R."/>
            <person name="La Ragione R."/>
            <person name="Hildebrand F."/>
            <person name="Pallen M.J."/>
        </authorList>
    </citation>
    <scope>NUCLEOTIDE SEQUENCE</scope>
    <source>
        <strain evidence="17">CHK188-20938</strain>
    </source>
</reference>
<keyword evidence="4 13" id="KW-0378">Hydrolase</keyword>
<dbReference type="GO" id="GO:0003690">
    <property type="term" value="F:double-stranded DNA binding"/>
    <property type="evidence" value="ECO:0007669"/>
    <property type="project" value="UniProtKB-UniRule"/>
</dbReference>
<evidence type="ECO:0000256" key="5">
    <source>
        <dbReference type="ARBA" id="ARBA00022806"/>
    </source>
</evidence>
<comment type="subunit">
    <text evidence="13">Heterodimer of AddA and AddB/RexB.</text>
</comment>
<dbReference type="SUPFAM" id="SSF52980">
    <property type="entry name" value="Restriction endonuclease-like"/>
    <property type="match status" value="1"/>
</dbReference>
<reference evidence="17" key="1">
    <citation type="submission" date="2020-10" db="EMBL/GenBank/DDBJ databases">
        <authorList>
            <person name="Gilroy R."/>
        </authorList>
    </citation>
    <scope>NUCLEOTIDE SEQUENCE</scope>
    <source>
        <strain evidence="17">CHK188-20938</strain>
    </source>
</reference>
<dbReference type="AlphaFoldDB" id="A0A9D1P461"/>
<dbReference type="EC" id="5.6.2.4" evidence="13"/>
<comment type="catalytic activity">
    <reaction evidence="12 13">
        <text>ATP + H2O = ADP + phosphate + H(+)</text>
        <dbReference type="Rhea" id="RHEA:13065"/>
        <dbReference type="ChEBI" id="CHEBI:15377"/>
        <dbReference type="ChEBI" id="CHEBI:15378"/>
        <dbReference type="ChEBI" id="CHEBI:30616"/>
        <dbReference type="ChEBI" id="CHEBI:43474"/>
        <dbReference type="ChEBI" id="CHEBI:456216"/>
        <dbReference type="EC" id="5.6.2.4"/>
    </reaction>
</comment>
<dbReference type="Proteomes" id="UP000824169">
    <property type="component" value="Unassembled WGS sequence"/>
</dbReference>
<dbReference type="GO" id="GO:0005524">
    <property type="term" value="F:ATP binding"/>
    <property type="evidence" value="ECO:0007669"/>
    <property type="project" value="UniProtKB-UniRule"/>
</dbReference>
<dbReference type="InterPro" id="IPR014017">
    <property type="entry name" value="DNA_helicase_UvrD-like_C"/>
</dbReference>
<dbReference type="PANTHER" id="PTHR11070">
    <property type="entry name" value="UVRD / RECB / PCRA DNA HELICASE FAMILY MEMBER"/>
    <property type="match status" value="1"/>
</dbReference>
<dbReference type="Pfam" id="PF12705">
    <property type="entry name" value="PDDEXK_1"/>
    <property type="match status" value="1"/>
</dbReference>
<evidence type="ECO:0000256" key="4">
    <source>
        <dbReference type="ARBA" id="ARBA00022801"/>
    </source>
</evidence>
<keyword evidence="7 13" id="KW-0067">ATP-binding</keyword>
<dbReference type="NCBIfam" id="TIGR02785">
    <property type="entry name" value="addA_Gpos"/>
    <property type="match status" value="1"/>
</dbReference>
<dbReference type="EMBL" id="DVOO01000016">
    <property type="protein sequence ID" value="HIV25384.1"/>
    <property type="molecule type" value="Genomic_DNA"/>
</dbReference>
<dbReference type="FunFam" id="3.40.50.300:FF:001236">
    <property type="entry name" value="ATP-dependent helicase/nuclease subunit A"/>
    <property type="match status" value="1"/>
</dbReference>
<evidence type="ECO:0000256" key="3">
    <source>
        <dbReference type="ARBA" id="ARBA00022763"/>
    </source>
</evidence>
<dbReference type="InterPro" id="IPR014152">
    <property type="entry name" value="AddA"/>
</dbReference>
<dbReference type="GO" id="GO:0000724">
    <property type="term" value="P:double-strand break repair via homologous recombination"/>
    <property type="evidence" value="ECO:0007669"/>
    <property type="project" value="UniProtKB-UniRule"/>
</dbReference>
<dbReference type="Gene3D" id="3.90.320.10">
    <property type="match status" value="1"/>
</dbReference>
<organism evidence="17 18">
    <name type="scientific">Candidatus Scatomonas pullistercoris</name>
    <dbReference type="NCBI Taxonomy" id="2840920"/>
    <lineage>
        <taxon>Bacteria</taxon>
        <taxon>Bacillati</taxon>
        <taxon>Bacillota</taxon>
        <taxon>Clostridia</taxon>
        <taxon>Lachnospirales</taxon>
        <taxon>Lachnospiraceae</taxon>
        <taxon>Lachnospiraceae incertae sedis</taxon>
        <taxon>Candidatus Scatomonas</taxon>
    </lineage>
</organism>
<dbReference type="InterPro" id="IPR011335">
    <property type="entry name" value="Restrct_endonuc-II-like"/>
</dbReference>
<evidence type="ECO:0000256" key="14">
    <source>
        <dbReference type="PROSITE-ProRule" id="PRU00560"/>
    </source>
</evidence>
<evidence type="ECO:0000256" key="12">
    <source>
        <dbReference type="ARBA" id="ARBA00048988"/>
    </source>
</evidence>
<evidence type="ECO:0000256" key="10">
    <source>
        <dbReference type="ARBA" id="ARBA00023235"/>
    </source>
</evidence>
<feature type="binding site" evidence="14">
    <location>
        <begin position="24"/>
        <end position="31"/>
    </location>
    <ligand>
        <name>ATP</name>
        <dbReference type="ChEBI" id="CHEBI:30616"/>
    </ligand>
</feature>
<dbReference type="CDD" id="cd17932">
    <property type="entry name" value="DEXQc_UvrD"/>
    <property type="match status" value="1"/>
</dbReference>
<comment type="function">
    <text evidence="13">The heterodimer acts as both an ATP-dependent DNA helicase and an ATP-dependent, dual-direction single-stranded exonuclease. Recognizes the chi site generating a DNA molecule suitable for the initiation of homologous recombination. The AddA nuclease domain is required for chi fragment generation; this subunit has the helicase and 3' -&gt; 5' nuclease activities.</text>
</comment>
<evidence type="ECO:0000256" key="13">
    <source>
        <dbReference type="HAMAP-Rule" id="MF_01451"/>
    </source>
</evidence>
<dbReference type="PROSITE" id="PS51198">
    <property type="entry name" value="UVRD_HELICASE_ATP_BIND"/>
    <property type="match status" value="1"/>
</dbReference>
<dbReference type="GO" id="GO:0008408">
    <property type="term" value="F:3'-5' exonuclease activity"/>
    <property type="evidence" value="ECO:0007669"/>
    <property type="project" value="UniProtKB-UniRule"/>
</dbReference>
<evidence type="ECO:0000313" key="17">
    <source>
        <dbReference type="EMBL" id="HIV25384.1"/>
    </source>
</evidence>
<accession>A0A9D1P461</accession>
<keyword evidence="1 13" id="KW-0540">Nuclease</keyword>
<evidence type="ECO:0000256" key="2">
    <source>
        <dbReference type="ARBA" id="ARBA00022741"/>
    </source>
</evidence>
<evidence type="ECO:0000256" key="8">
    <source>
        <dbReference type="ARBA" id="ARBA00023125"/>
    </source>
</evidence>